<organism evidence="2 3">
    <name type="scientific">Eumeta variegata</name>
    <name type="common">Bagworm moth</name>
    <name type="synonym">Eumeta japonica</name>
    <dbReference type="NCBI Taxonomy" id="151549"/>
    <lineage>
        <taxon>Eukaryota</taxon>
        <taxon>Metazoa</taxon>
        <taxon>Ecdysozoa</taxon>
        <taxon>Arthropoda</taxon>
        <taxon>Hexapoda</taxon>
        <taxon>Insecta</taxon>
        <taxon>Pterygota</taxon>
        <taxon>Neoptera</taxon>
        <taxon>Endopterygota</taxon>
        <taxon>Lepidoptera</taxon>
        <taxon>Glossata</taxon>
        <taxon>Ditrysia</taxon>
        <taxon>Tineoidea</taxon>
        <taxon>Psychidae</taxon>
        <taxon>Oiketicinae</taxon>
        <taxon>Eumeta</taxon>
    </lineage>
</organism>
<accession>A0A4C1ZKA1</accession>
<dbReference type="Proteomes" id="UP000299102">
    <property type="component" value="Unassembled WGS sequence"/>
</dbReference>
<feature type="region of interest" description="Disordered" evidence="1">
    <location>
        <begin position="63"/>
        <end position="83"/>
    </location>
</feature>
<reference evidence="2 3" key="1">
    <citation type="journal article" date="2019" name="Commun. Biol.">
        <title>The bagworm genome reveals a unique fibroin gene that provides high tensile strength.</title>
        <authorList>
            <person name="Kono N."/>
            <person name="Nakamura H."/>
            <person name="Ohtoshi R."/>
            <person name="Tomita M."/>
            <person name="Numata K."/>
            <person name="Arakawa K."/>
        </authorList>
    </citation>
    <scope>NUCLEOTIDE SEQUENCE [LARGE SCALE GENOMIC DNA]</scope>
</reference>
<comment type="caution">
    <text evidence="2">The sequence shown here is derived from an EMBL/GenBank/DDBJ whole genome shotgun (WGS) entry which is preliminary data.</text>
</comment>
<evidence type="ECO:0000256" key="1">
    <source>
        <dbReference type="SAM" id="MobiDB-lite"/>
    </source>
</evidence>
<evidence type="ECO:0000313" key="3">
    <source>
        <dbReference type="Proteomes" id="UP000299102"/>
    </source>
</evidence>
<proteinExistence type="predicted"/>
<keyword evidence="3" id="KW-1185">Reference proteome</keyword>
<dbReference type="EMBL" id="BGZK01001870">
    <property type="protein sequence ID" value="GBP87603.1"/>
    <property type="molecule type" value="Genomic_DNA"/>
</dbReference>
<evidence type="ECO:0000313" key="2">
    <source>
        <dbReference type="EMBL" id="GBP87603.1"/>
    </source>
</evidence>
<name>A0A4C1ZKA1_EUMVA</name>
<gene>
    <name evidence="2" type="ORF">EVAR_99658_1</name>
</gene>
<sequence length="83" mass="9681">MHSNGENMTMTLACARFVYSMPSSRRRSRNLADSPIPWVSQMEDANNRSSCKHALKRKNFTATRQREKQIGRHRRMISMSPLK</sequence>
<protein>
    <submittedName>
        <fullName evidence="2">Uncharacterized protein</fullName>
    </submittedName>
</protein>
<dbReference type="AlphaFoldDB" id="A0A4C1ZKA1"/>